<dbReference type="KEGG" id="css:Cst_c18740"/>
<dbReference type="Proteomes" id="UP000011220">
    <property type="component" value="Chromosome"/>
</dbReference>
<evidence type="ECO:0000313" key="1">
    <source>
        <dbReference type="EMBL" id="AGC68851.1"/>
    </source>
</evidence>
<reference evidence="1 2" key="1">
    <citation type="journal article" date="2013" name="Genome Announc.">
        <title>Complete genome sequence of Clostridium stercorarium subsp. stercorarium strain DSM 8532, a thermophilic degrader of plant cell wall fibers.</title>
        <authorList>
            <person name="Poehlein A."/>
            <person name="Zverlov V.V."/>
            <person name="Daniel R."/>
            <person name="Schwarz W.H."/>
            <person name="Liebl W."/>
        </authorList>
    </citation>
    <scope>NUCLEOTIDE SEQUENCE [LARGE SCALE GENOMIC DNA]</scope>
    <source>
        <strain evidence="2">ATCC 35414 / DSM 8532 / NCIMB 11754</strain>
    </source>
</reference>
<name>L7VR21_THES1</name>
<protein>
    <submittedName>
        <fullName evidence="1">Uncharacterized protein</fullName>
    </submittedName>
</protein>
<evidence type="ECO:0000313" key="2">
    <source>
        <dbReference type="Proteomes" id="UP000011220"/>
    </source>
</evidence>
<dbReference type="PATRIC" id="fig|1121335.3.peg.1870"/>
<keyword evidence="2" id="KW-1185">Reference proteome</keyword>
<sequence>MLIFLIMILGLVNTDGFKSLKVCNFVYHVRQGSARGLFILLRKIIKVT</sequence>
<accession>L7VR21</accession>
<organism evidence="1 2">
    <name type="scientific">Thermoclostridium stercorarium (strain ATCC 35414 / DSM 8532 / NCIMB 11754)</name>
    <name type="common">Clostridium stercorarium</name>
    <dbReference type="NCBI Taxonomy" id="1121335"/>
    <lineage>
        <taxon>Bacteria</taxon>
        <taxon>Bacillati</taxon>
        <taxon>Bacillota</taxon>
        <taxon>Clostridia</taxon>
        <taxon>Eubacteriales</taxon>
        <taxon>Oscillospiraceae</taxon>
        <taxon>Thermoclostridium</taxon>
    </lineage>
</organism>
<dbReference type="EMBL" id="CP004044">
    <property type="protein sequence ID" value="AGC68851.1"/>
    <property type="molecule type" value="Genomic_DNA"/>
</dbReference>
<proteinExistence type="predicted"/>
<gene>
    <name evidence="1" type="ordered locus">Cst_c18740</name>
</gene>
<dbReference type="AlphaFoldDB" id="L7VR21"/>